<protein>
    <submittedName>
        <fullName evidence="1">Uncharacterized protein</fullName>
    </submittedName>
</protein>
<accession>A0A0E9S3Q3</accession>
<reference evidence="1" key="1">
    <citation type="submission" date="2014-11" db="EMBL/GenBank/DDBJ databases">
        <authorList>
            <person name="Amaro Gonzalez C."/>
        </authorList>
    </citation>
    <scope>NUCLEOTIDE SEQUENCE</scope>
</reference>
<proteinExistence type="predicted"/>
<dbReference type="AlphaFoldDB" id="A0A0E9S3Q3"/>
<organism evidence="1">
    <name type="scientific">Anguilla anguilla</name>
    <name type="common">European freshwater eel</name>
    <name type="synonym">Muraena anguilla</name>
    <dbReference type="NCBI Taxonomy" id="7936"/>
    <lineage>
        <taxon>Eukaryota</taxon>
        <taxon>Metazoa</taxon>
        <taxon>Chordata</taxon>
        <taxon>Craniata</taxon>
        <taxon>Vertebrata</taxon>
        <taxon>Euteleostomi</taxon>
        <taxon>Actinopterygii</taxon>
        <taxon>Neopterygii</taxon>
        <taxon>Teleostei</taxon>
        <taxon>Anguilliformes</taxon>
        <taxon>Anguillidae</taxon>
        <taxon>Anguilla</taxon>
    </lineage>
</organism>
<reference evidence="1" key="2">
    <citation type="journal article" date="2015" name="Fish Shellfish Immunol.">
        <title>Early steps in the European eel (Anguilla anguilla)-Vibrio vulnificus interaction in the gills: Role of the RtxA13 toxin.</title>
        <authorList>
            <person name="Callol A."/>
            <person name="Pajuelo D."/>
            <person name="Ebbesson L."/>
            <person name="Teles M."/>
            <person name="MacKenzie S."/>
            <person name="Amaro C."/>
        </authorList>
    </citation>
    <scope>NUCLEOTIDE SEQUENCE</scope>
</reference>
<name>A0A0E9S3Q3_ANGAN</name>
<evidence type="ECO:0000313" key="1">
    <source>
        <dbReference type="EMBL" id="JAH35827.1"/>
    </source>
</evidence>
<dbReference type="EMBL" id="GBXM01072750">
    <property type="protein sequence ID" value="JAH35827.1"/>
    <property type="molecule type" value="Transcribed_RNA"/>
</dbReference>
<sequence>MEKVKRAHIRVGLSLPNSQVQAGLY</sequence>